<comment type="similarity">
    <text evidence="2 9">Belongs to the G-protein coupled receptor 1 family.</text>
</comment>
<feature type="compositionally biased region" description="Low complexity" evidence="10">
    <location>
        <begin position="28"/>
        <end position="41"/>
    </location>
</feature>
<organism evidence="13">
    <name type="scientific">Aplysia californica</name>
    <name type="common">California sea hare</name>
    <dbReference type="NCBI Taxonomy" id="6500"/>
    <lineage>
        <taxon>Eukaryota</taxon>
        <taxon>Metazoa</taxon>
        <taxon>Spiralia</taxon>
        <taxon>Lophotrochozoa</taxon>
        <taxon>Mollusca</taxon>
        <taxon>Gastropoda</taxon>
        <taxon>Heterobranchia</taxon>
        <taxon>Euthyneura</taxon>
        <taxon>Tectipleura</taxon>
        <taxon>Aplysiida</taxon>
        <taxon>Aplysioidea</taxon>
        <taxon>Aplysiidae</taxon>
        <taxon>Aplysia</taxon>
    </lineage>
</organism>
<keyword evidence="3 9" id="KW-0812">Transmembrane</keyword>
<reference evidence="13" key="1">
    <citation type="journal article" date="2022" name="J. Biol. Chem.">
        <title>AI protein structure prediction-based modeling and mutagenesis of a protostome receptor and peptide ligands reveal key residues for their interaction.</title>
        <authorList>
            <person name="Guo S.Q."/>
            <person name="Li Y.D."/>
            <person name="Chen P."/>
            <person name="Zhang G."/>
            <person name="Wang H.Y."/>
            <person name="Jiang H.M."/>
            <person name="Liu W.J."/>
            <person name="Xu J.P."/>
            <person name="Ding X.Y."/>
            <person name="Fu P."/>
            <person name="Yu K."/>
            <person name="Zhou H.B."/>
            <person name="Checco J.W."/>
            <person name="Jing J."/>
        </authorList>
    </citation>
    <scope>NUCLEOTIDE SEQUENCE</scope>
</reference>
<dbReference type="InterPro" id="IPR000276">
    <property type="entry name" value="GPCR_Rhodpsn"/>
</dbReference>
<evidence type="ECO:0000256" key="1">
    <source>
        <dbReference type="ARBA" id="ARBA00004141"/>
    </source>
</evidence>
<accession>A0A977Q7Q2</accession>
<dbReference type="PANTHER" id="PTHR45695">
    <property type="entry name" value="LEUCOKININ RECEPTOR-RELATED"/>
    <property type="match status" value="1"/>
</dbReference>
<proteinExistence type="evidence at transcript level"/>
<feature type="region of interest" description="Disordered" evidence="10">
    <location>
        <begin position="22"/>
        <end position="41"/>
    </location>
</feature>
<dbReference type="Pfam" id="PF00001">
    <property type="entry name" value="7tm_1"/>
    <property type="match status" value="1"/>
</dbReference>
<dbReference type="EMBL" id="OP292655">
    <property type="protein sequence ID" value="UXG49835.1"/>
    <property type="molecule type" value="mRNA"/>
</dbReference>
<keyword evidence="6 11" id="KW-0472">Membrane</keyword>
<evidence type="ECO:0000256" key="8">
    <source>
        <dbReference type="ARBA" id="ARBA00023224"/>
    </source>
</evidence>
<feature type="transmembrane region" description="Helical" evidence="11">
    <location>
        <begin position="292"/>
        <end position="310"/>
    </location>
</feature>
<keyword evidence="8 9" id="KW-0807">Transducer</keyword>
<dbReference type="PROSITE" id="PS00237">
    <property type="entry name" value="G_PROTEIN_RECEP_F1_1"/>
    <property type="match status" value="1"/>
</dbReference>
<dbReference type="GO" id="GO:0004983">
    <property type="term" value="F:neuropeptide Y receptor activity"/>
    <property type="evidence" value="ECO:0007669"/>
    <property type="project" value="InterPro"/>
</dbReference>
<feature type="transmembrane region" description="Helical" evidence="11">
    <location>
        <begin position="330"/>
        <end position="354"/>
    </location>
</feature>
<dbReference type="SUPFAM" id="SSF81321">
    <property type="entry name" value="Family A G protein-coupled receptor-like"/>
    <property type="match status" value="1"/>
</dbReference>
<evidence type="ECO:0000256" key="10">
    <source>
        <dbReference type="SAM" id="MobiDB-lite"/>
    </source>
</evidence>
<dbReference type="InterPro" id="IPR000611">
    <property type="entry name" value="NPY_rcpt"/>
</dbReference>
<evidence type="ECO:0000256" key="11">
    <source>
        <dbReference type="SAM" id="Phobius"/>
    </source>
</evidence>
<protein>
    <submittedName>
        <fullName evidence="13">Leucokinin receptor</fullName>
    </submittedName>
</protein>
<evidence type="ECO:0000256" key="6">
    <source>
        <dbReference type="ARBA" id="ARBA00023136"/>
    </source>
</evidence>
<evidence type="ECO:0000313" key="13">
    <source>
        <dbReference type="EMBL" id="UXG49835.1"/>
    </source>
</evidence>
<evidence type="ECO:0000256" key="4">
    <source>
        <dbReference type="ARBA" id="ARBA00022989"/>
    </source>
</evidence>
<feature type="transmembrane region" description="Helical" evidence="11">
    <location>
        <begin position="114"/>
        <end position="134"/>
    </location>
</feature>
<dbReference type="GO" id="GO:0005886">
    <property type="term" value="C:plasma membrane"/>
    <property type="evidence" value="ECO:0007669"/>
    <property type="project" value="TreeGrafter"/>
</dbReference>
<dbReference type="Gene3D" id="1.20.1070.10">
    <property type="entry name" value="Rhodopsin 7-helix transmembrane proteins"/>
    <property type="match status" value="1"/>
</dbReference>
<dbReference type="PROSITE" id="PS50262">
    <property type="entry name" value="G_PROTEIN_RECEP_F1_2"/>
    <property type="match status" value="1"/>
</dbReference>
<dbReference type="PANTHER" id="PTHR45695:SF9">
    <property type="entry name" value="LEUCOKININ RECEPTOR"/>
    <property type="match status" value="1"/>
</dbReference>
<feature type="domain" description="G-protein coupled receptors family 1 profile" evidence="12">
    <location>
        <begin position="93"/>
        <end position="351"/>
    </location>
</feature>
<dbReference type="SMART" id="SM01381">
    <property type="entry name" value="7TM_GPCR_Srsx"/>
    <property type="match status" value="1"/>
</dbReference>
<feature type="transmembrane region" description="Helical" evidence="11">
    <location>
        <begin position="193"/>
        <end position="215"/>
    </location>
</feature>
<sequence length="429" mass="48146">MDGLGAVAEQAAFIIVEDVSRSNNGDNSTSSFSSSSSLSSSSDSIMADLLGTNTTASSLPGNTTDSEPYDVPTGLMVLLAFLYGSISLMAVIGNGLVILVIVKNRRMHTVTNIFIANLAVADVIIGIFSIPFQFQAAILQRWVLANFLCSLAPFVQLISVNVSIFTLTVIAVDRYIAVIHPFKAGCSKRSAAIIISVIWTVAVGSGVPISLVYWVENNNETNFKDMCKEHELADIENFNLVYNTIMVSLQYLLPLTVITFCYCRIAWRIWGSRRPGAHVTSEDVRGRNKRKVVKMMIIVVCLFVLCWLPLQTYNMVQRWWVEINYYTYINIIWFASNWLAMSNSCYNPFIYGLLNEKFKREFRLLFASCPCGVKGQGEYYTEYFSEDANQCRRANNNHNGPANRHGAVRYNFYRDEKKAHGDDTETSQI</sequence>
<keyword evidence="7 9" id="KW-0675">Receptor</keyword>
<name>A0A977Q7Q2_APLCA</name>
<evidence type="ECO:0000256" key="2">
    <source>
        <dbReference type="ARBA" id="ARBA00010663"/>
    </source>
</evidence>
<feature type="transmembrane region" description="Helical" evidence="11">
    <location>
        <begin position="154"/>
        <end position="172"/>
    </location>
</feature>
<reference evidence="13" key="2">
    <citation type="submission" date="2022-08" db="EMBL/GenBank/DDBJ databases">
        <authorList>
            <person name="Guo S.-Q."/>
            <person name="Li Y.-D."/>
            <person name="Chen P."/>
            <person name="Zhang G."/>
            <person name="Wang H.-Y."/>
            <person name="Jiang H.-M."/>
            <person name="Liu W.-J."/>
            <person name="Xu J.-P."/>
            <person name="Ding X.-Y."/>
            <person name="Fu P."/>
            <person name="Yu K."/>
            <person name="Zhou H.-B."/>
            <person name="Checco J.W."/>
            <person name="Jing J."/>
        </authorList>
    </citation>
    <scope>NUCLEOTIDE SEQUENCE</scope>
</reference>
<keyword evidence="5 9" id="KW-0297">G-protein coupled receptor</keyword>
<keyword evidence="4 11" id="KW-1133">Transmembrane helix</keyword>
<evidence type="ECO:0000259" key="12">
    <source>
        <dbReference type="PROSITE" id="PS50262"/>
    </source>
</evidence>
<feature type="transmembrane region" description="Helical" evidence="11">
    <location>
        <begin position="75"/>
        <end position="102"/>
    </location>
</feature>
<comment type="subcellular location">
    <subcellularLocation>
        <location evidence="1">Membrane</location>
        <topology evidence="1">Multi-pass membrane protein</topology>
    </subcellularLocation>
</comment>
<dbReference type="InterPro" id="IPR017452">
    <property type="entry name" value="GPCR_Rhodpsn_7TM"/>
</dbReference>
<dbReference type="FunFam" id="1.20.1070.10:FF:000291">
    <property type="entry name" value="Predicted protein"/>
    <property type="match status" value="1"/>
</dbReference>
<evidence type="ECO:0000256" key="3">
    <source>
        <dbReference type="ARBA" id="ARBA00022692"/>
    </source>
</evidence>
<evidence type="ECO:0000256" key="7">
    <source>
        <dbReference type="ARBA" id="ARBA00023170"/>
    </source>
</evidence>
<dbReference type="PRINTS" id="PR00237">
    <property type="entry name" value="GPCRRHODOPSN"/>
</dbReference>
<evidence type="ECO:0000256" key="5">
    <source>
        <dbReference type="ARBA" id="ARBA00023040"/>
    </source>
</evidence>
<evidence type="ECO:0000256" key="9">
    <source>
        <dbReference type="RuleBase" id="RU000688"/>
    </source>
</evidence>
<dbReference type="PRINTS" id="PR01012">
    <property type="entry name" value="NRPEPTIDEYR"/>
</dbReference>
<feature type="transmembrane region" description="Helical" evidence="11">
    <location>
        <begin position="251"/>
        <end position="271"/>
    </location>
</feature>
<dbReference type="AlphaFoldDB" id="A0A977Q7Q2"/>